<evidence type="ECO:0000256" key="7">
    <source>
        <dbReference type="ARBA" id="ARBA00023098"/>
    </source>
</evidence>
<dbReference type="InterPro" id="IPR032837">
    <property type="entry name" value="G1PDH"/>
</dbReference>
<keyword evidence="4" id="KW-0521">NADP</keyword>
<evidence type="ECO:0000256" key="1">
    <source>
        <dbReference type="ARBA" id="ARBA00022490"/>
    </source>
</evidence>
<dbReference type="Gene3D" id="3.40.50.1970">
    <property type="match status" value="1"/>
</dbReference>
<dbReference type="AlphaFoldDB" id="A0A8J3MN93"/>
<keyword evidence="2" id="KW-0444">Lipid biosynthesis</keyword>
<reference evidence="10 11" key="1">
    <citation type="journal article" date="2021" name="Microb. Ecol.">
        <title>Candidatus Mesenet longicola: Novel Endosymbionts of Brontispa longissima that Induce Cytoplasmic Incompatibility.</title>
        <authorList>
            <person name="Takano S."/>
            <person name="Gotoh Y."/>
            <person name="Hayashi T."/>
        </authorList>
    </citation>
    <scope>NUCLEOTIDE SEQUENCE [LARGE SCALE GENOMIC DNA]</scope>
    <source>
        <strain evidence="10">L5</strain>
    </source>
</reference>
<evidence type="ECO:0000256" key="2">
    <source>
        <dbReference type="ARBA" id="ARBA00022516"/>
    </source>
</evidence>
<dbReference type="Pfam" id="PF13685">
    <property type="entry name" value="Fe-ADH_2"/>
    <property type="match status" value="1"/>
</dbReference>
<dbReference type="Proteomes" id="UP000637906">
    <property type="component" value="Unassembled WGS sequence"/>
</dbReference>
<keyword evidence="1" id="KW-0963">Cytoplasm</keyword>
<evidence type="ECO:0000256" key="4">
    <source>
        <dbReference type="ARBA" id="ARBA00022857"/>
    </source>
</evidence>
<evidence type="ECO:0000313" key="11">
    <source>
        <dbReference type="Proteomes" id="UP000637906"/>
    </source>
</evidence>
<evidence type="ECO:0000256" key="3">
    <source>
        <dbReference type="ARBA" id="ARBA00022723"/>
    </source>
</evidence>
<dbReference type="GO" id="GO:0005829">
    <property type="term" value="C:cytosol"/>
    <property type="evidence" value="ECO:0007669"/>
    <property type="project" value="TreeGrafter"/>
</dbReference>
<dbReference type="SUPFAM" id="SSF56796">
    <property type="entry name" value="Dehydroquinate synthase-like"/>
    <property type="match status" value="1"/>
</dbReference>
<evidence type="ECO:0000256" key="5">
    <source>
        <dbReference type="ARBA" id="ARBA00023002"/>
    </source>
</evidence>
<keyword evidence="11" id="KW-1185">Reference proteome</keyword>
<sequence length="404" mass="45120">MYCSKQIISDGVFDPYSNKLLKLSTEKVVIEQGIISDIDSIIKCYNSSYLIADENTIRLLDNKLAASISHHVIPGDSSPSSSLVELIVNKVKDFNTLVALGSGTINDLCKYTSYISNKDYILFPTAASMNGYMSASASILTGGYKKSFQAHLPKAIYIDLDVVTNAPFRLTRSGFADFICRSTAQADWLLSHLLLNTEYNNLPFSLLRDIEQELLKEYPKLIAKDKDVVILLIEALLLSGIGMTISNGSYPASQGEHMIAHAMDEVYGHSLLPLHGEKIAVTTLTMAKLQEEKLLIIPTIKPTTVNEKEIIECFGTNEFIEIFNSKKISEEKAEHLNDIVQKNWSEFSEVVRKNHIPSKVLKKIFCDLGMAINAEDLGWDTGKYKKVVDLAFATRDRFTFLDIK</sequence>
<dbReference type="Gene3D" id="1.20.1090.10">
    <property type="entry name" value="Dehydroquinate synthase-like - alpha domain"/>
    <property type="match status" value="1"/>
</dbReference>
<organism evidence="10 11">
    <name type="scientific">Candidatus Mesenet longicola</name>
    <dbReference type="NCBI Taxonomy" id="1892558"/>
    <lineage>
        <taxon>Bacteria</taxon>
        <taxon>Pseudomonadati</taxon>
        <taxon>Pseudomonadota</taxon>
        <taxon>Alphaproteobacteria</taxon>
        <taxon>Rickettsiales</taxon>
        <taxon>Anaplasmataceae</taxon>
        <taxon>Candidatus Mesenet</taxon>
    </lineage>
</organism>
<accession>A0A8J3MN93</accession>
<keyword evidence="8" id="KW-0594">Phospholipid biosynthesis</keyword>
<dbReference type="GO" id="GO:0016614">
    <property type="term" value="F:oxidoreductase activity, acting on CH-OH group of donors"/>
    <property type="evidence" value="ECO:0007669"/>
    <property type="project" value="InterPro"/>
</dbReference>
<protein>
    <submittedName>
        <fullName evidence="10">3-dehydroquinate synthase</fullName>
    </submittedName>
</protein>
<comment type="caution">
    <text evidence="10">The sequence shown here is derived from an EMBL/GenBank/DDBJ whole genome shotgun (WGS) entry which is preliminary data.</text>
</comment>
<dbReference type="PANTHER" id="PTHR43616:SF5">
    <property type="entry name" value="GLYCEROL DEHYDROGENASE 1"/>
    <property type="match status" value="1"/>
</dbReference>
<dbReference type="EMBL" id="BNGU01000053">
    <property type="protein sequence ID" value="GHM59972.1"/>
    <property type="molecule type" value="Genomic_DNA"/>
</dbReference>
<keyword evidence="3" id="KW-0479">Metal-binding</keyword>
<proteinExistence type="predicted"/>
<dbReference type="InterPro" id="IPR016205">
    <property type="entry name" value="Glycerol_DH"/>
</dbReference>
<evidence type="ECO:0000313" key="10">
    <source>
        <dbReference type="EMBL" id="GHM59972.1"/>
    </source>
</evidence>
<evidence type="ECO:0000256" key="8">
    <source>
        <dbReference type="ARBA" id="ARBA00023209"/>
    </source>
</evidence>
<gene>
    <name evidence="10" type="ORF">sL5_09650</name>
</gene>
<keyword evidence="6" id="KW-0520">NAD</keyword>
<name>A0A8J3MN93_9RICK</name>
<dbReference type="GO" id="GO:0046872">
    <property type="term" value="F:metal ion binding"/>
    <property type="evidence" value="ECO:0007669"/>
    <property type="project" value="UniProtKB-KW"/>
</dbReference>
<keyword evidence="9" id="KW-1208">Phospholipid metabolism</keyword>
<keyword evidence="5" id="KW-0560">Oxidoreductase</keyword>
<keyword evidence="7" id="KW-0443">Lipid metabolism</keyword>
<evidence type="ECO:0000256" key="9">
    <source>
        <dbReference type="ARBA" id="ARBA00023264"/>
    </source>
</evidence>
<dbReference type="PANTHER" id="PTHR43616">
    <property type="entry name" value="GLYCEROL DEHYDROGENASE"/>
    <property type="match status" value="1"/>
</dbReference>
<evidence type="ECO:0000256" key="6">
    <source>
        <dbReference type="ARBA" id="ARBA00023027"/>
    </source>
</evidence>
<dbReference type="GO" id="GO:0008654">
    <property type="term" value="P:phospholipid biosynthetic process"/>
    <property type="evidence" value="ECO:0007669"/>
    <property type="project" value="UniProtKB-KW"/>
</dbReference>